<dbReference type="Proteomes" id="UP001501556">
    <property type="component" value="Unassembled WGS sequence"/>
</dbReference>
<organism evidence="2 3">
    <name type="scientific">Hymenobacter antarcticus</name>
    <dbReference type="NCBI Taxonomy" id="486270"/>
    <lineage>
        <taxon>Bacteria</taxon>
        <taxon>Pseudomonadati</taxon>
        <taxon>Bacteroidota</taxon>
        <taxon>Cytophagia</taxon>
        <taxon>Cytophagales</taxon>
        <taxon>Hymenobacteraceae</taxon>
        <taxon>Hymenobacter</taxon>
    </lineage>
</organism>
<evidence type="ECO:0000313" key="3">
    <source>
        <dbReference type="Proteomes" id="UP001501556"/>
    </source>
</evidence>
<keyword evidence="3" id="KW-1185">Reference proteome</keyword>
<evidence type="ECO:0000313" key="2">
    <source>
        <dbReference type="EMBL" id="GAA3975863.1"/>
    </source>
</evidence>
<accession>A0ABP7Q441</accession>
<name>A0ABP7Q441_9BACT</name>
<proteinExistence type="predicted"/>
<reference evidence="3" key="1">
    <citation type="journal article" date="2019" name="Int. J. Syst. Evol. Microbiol.">
        <title>The Global Catalogue of Microorganisms (GCM) 10K type strain sequencing project: providing services to taxonomists for standard genome sequencing and annotation.</title>
        <authorList>
            <consortium name="The Broad Institute Genomics Platform"/>
            <consortium name="The Broad Institute Genome Sequencing Center for Infectious Disease"/>
            <person name="Wu L."/>
            <person name="Ma J."/>
        </authorList>
    </citation>
    <scope>NUCLEOTIDE SEQUENCE [LARGE SCALE GENOMIC DNA]</scope>
    <source>
        <strain evidence="3">JCM 17217</strain>
    </source>
</reference>
<protein>
    <submittedName>
        <fullName evidence="2">Uncharacterized protein</fullName>
    </submittedName>
</protein>
<gene>
    <name evidence="2" type="ORF">GCM10022407_21740</name>
</gene>
<comment type="caution">
    <text evidence="2">The sequence shown here is derived from an EMBL/GenBank/DDBJ whole genome shotgun (WGS) entry which is preliminary data.</text>
</comment>
<dbReference type="EMBL" id="BAABDI010000013">
    <property type="protein sequence ID" value="GAA3975863.1"/>
    <property type="molecule type" value="Genomic_DNA"/>
</dbReference>
<feature type="compositionally biased region" description="Polar residues" evidence="1">
    <location>
        <begin position="1"/>
        <end position="26"/>
    </location>
</feature>
<dbReference type="RefSeq" id="WP_345124103.1">
    <property type="nucleotide sequence ID" value="NZ_BAABDI010000013.1"/>
</dbReference>
<evidence type="ECO:0000256" key="1">
    <source>
        <dbReference type="SAM" id="MobiDB-lite"/>
    </source>
</evidence>
<feature type="region of interest" description="Disordered" evidence="1">
    <location>
        <begin position="1"/>
        <end position="30"/>
    </location>
</feature>
<sequence>MSLTTSAGASNEVSNALPASTKAAQSKSRDFMVGDGGCTAARAGTGKGSASAGAGP</sequence>